<protein>
    <submittedName>
        <fullName evidence="2">Uncharacterized protein</fullName>
    </submittedName>
</protein>
<dbReference type="Proteomes" id="UP001597362">
    <property type="component" value="Unassembled WGS sequence"/>
</dbReference>
<reference evidence="3" key="1">
    <citation type="journal article" date="2019" name="Int. J. Syst. Evol. Microbiol.">
        <title>The Global Catalogue of Microorganisms (GCM) 10K type strain sequencing project: providing services to taxonomists for standard genome sequencing and annotation.</title>
        <authorList>
            <consortium name="The Broad Institute Genomics Platform"/>
            <consortium name="The Broad Institute Genome Sequencing Center for Infectious Disease"/>
            <person name="Wu L."/>
            <person name="Ma J."/>
        </authorList>
    </citation>
    <scope>NUCLEOTIDE SEQUENCE [LARGE SCALE GENOMIC DNA]</scope>
    <source>
        <strain evidence="3">GH52</strain>
    </source>
</reference>
<name>A0ABW4YQN3_9BACL</name>
<keyword evidence="1" id="KW-0812">Transmembrane</keyword>
<organism evidence="2 3">
    <name type="scientific">Paenibacillus yanchengensis</name>
    <dbReference type="NCBI Taxonomy" id="2035833"/>
    <lineage>
        <taxon>Bacteria</taxon>
        <taxon>Bacillati</taxon>
        <taxon>Bacillota</taxon>
        <taxon>Bacilli</taxon>
        <taxon>Bacillales</taxon>
        <taxon>Paenibacillaceae</taxon>
        <taxon>Paenibacillus</taxon>
    </lineage>
</organism>
<evidence type="ECO:0000256" key="1">
    <source>
        <dbReference type="SAM" id="Phobius"/>
    </source>
</evidence>
<gene>
    <name evidence="2" type="ORF">ACFSJH_19090</name>
</gene>
<keyword evidence="1" id="KW-1133">Transmembrane helix</keyword>
<proteinExistence type="predicted"/>
<sequence length="114" mass="12869">MFTGKAQTLSRVLQVVFIVSFIVIVFFMMFDRGEIEVGKTYDVIEGSIIAQSAEDLEKLDNARRTPQFKALSEQLSIERAPKSLHVLVIDRIAKVCQIESEQLKGFTSCESILK</sequence>
<keyword evidence="1" id="KW-0472">Membrane</keyword>
<comment type="caution">
    <text evidence="2">The sequence shown here is derived from an EMBL/GenBank/DDBJ whole genome shotgun (WGS) entry which is preliminary data.</text>
</comment>
<feature type="transmembrane region" description="Helical" evidence="1">
    <location>
        <begin position="12"/>
        <end position="30"/>
    </location>
</feature>
<evidence type="ECO:0000313" key="2">
    <source>
        <dbReference type="EMBL" id="MFD2117842.1"/>
    </source>
</evidence>
<accession>A0ABW4YQN3</accession>
<keyword evidence="3" id="KW-1185">Reference proteome</keyword>
<evidence type="ECO:0000313" key="3">
    <source>
        <dbReference type="Proteomes" id="UP001597362"/>
    </source>
</evidence>
<dbReference type="RefSeq" id="WP_377775173.1">
    <property type="nucleotide sequence ID" value="NZ_JBHUHO010000047.1"/>
</dbReference>
<dbReference type="EMBL" id="JBHUHO010000047">
    <property type="protein sequence ID" value="MFD2117842.1"/>
    <property type="molecule type" value="Genomic_DNA"/>
</dbReference>